<keyword evidence="3" id="KW-1185">Reference proteome</keyword>
<dbReference type="Proteomes" id="UP001250214">
    <property type="component" value="Unassembled WGS sequence"/>
</dbReference>
<gene>
    <name evidence="2" type="ORF">RIF23_18065</name>
</gene>
<keyword evidence="1" id="KW-0472">Membrane</keyword>
<feature type="transmembrane region" description="Helical" evidence="1">
    <location>
        <begin position="286"/>
        <end position="306"/>
    </location>
</feature>
<evidence type="ECO:0000256" key="1">
    <source>
        <dbReference type="SAM" id="Phobius"/>
    </source>
</evidence>
<organism evidence="2 3">
    <name type="scientific">Lipingzhangella rawalii</name>
    <dbReference type="NCBI Taxonomy" id="2055835"/>
    <lineage>
        <taxon>Bacteria</taxon>
        <taxon>Bacillati</taxon>
        <taxon>Actinomycetota</taxon>
        <taxon>Actinomycetes</taxon>
        <taxon>Streptosporangiales</taxon>
        <taxon>Nocardiopsidaceae</taxon>
        <taxon>Lipingzhangella</taxon>
    </lineage>
</organism>
<dbReference type="RefSeq" id="WP_310913769.1">
    <property type="nucleotide sequence ID" value="NZ_JAVLVT010000010.1"/>
</dbReference>
<proteinExistence type="predicted"/>
<keyword evidence="1" id="KW-1133">Transmembrane helix</keyword>
<dbReference type="EMBL" id="JAVLVT010000010">
    <property type="protein sequence ID" value="MDS1272198.1"/>
    <property type="molecule type" value="Genomic_DNA"/>
</dbReference>
<dbReference type="InterPro" id="IPR021424">
    <property type="entry name" value="PorA"/>
</dbReference>
<evidence type="ECO:0000313" key="3">
    <source>
        <dbReference type="Proteomes" id="UP001250214"/>
    </source>
</evidence>
<evidence type="ECO:0000313" key="2">
    <source>
        <dbReference type="EMBL" id="MDS1272198.1"/>
    </source>
</evidence>
<reference evidence="3" key="1">
    <citation type="submission" date="2023-07" db="EMBL/GenBank/DDBJ databases">
        <title>Novel species in the genus Lipingzhangella isolated from Sambhar Salt Lake.</title>
        <authorList>
            <person name="Jiya N."/>
            <person name="Kajale S."/>
            <person name="Sharma A."/>
        </authorList>
    </citation>
    <scope>NUCLEOTIDE SEQUENCE [LARGE SCALE GENOMIC DNA]</scope>
    <source>
        <strain evidence="3">LS1_29</strain>
    </source>
</reference>
<accession>A0ABU2HA64</accession>
<sequence>MRRNLAIACIALGVFAIVLAPLLRFWVADALMRTPMDYYQEPVHQAQNATYFNIEDVELVEDATIEAHTTLRADVAASDTDVVVWDQFTWVRHADSPGDNDFAIESNTRRVGHDRFTGEAVDCCDASVNEESVVQTGQAYKFPFLTEQRDYEYFDTTTLQAEPMVFDGVDEIKGHETYRFVQEIPETKIDERVIPADVLGIESDDEDQTDITTDEMYSVERTFWIDPITGVPLNQHEHQRITAHVDGQEELVLIDADLQWTDETIDAYIDSASQGMTAIPIVRTGLPIVLLVAGGILTVGGVILYLSARRV</sequence>
<dbReference type="Pfam" id="PF11271">
    <property type="entry name" value="PorA"/>
    <property type="match status" value="1"/>
</dbReference>
<protein>
    <submittedName>
        <fullName evidence="2">DUF3068 domain-containing protein</fullName>
    </submittedName>
</protein>
<comment type="caution">
    <text evidence="2">The sequence shown here is derived from an EMBL/GenBank/DDBJ whole genome shotgun (WGS) entry which is preliminary data.</text>
</comment>
<keyword evidence="1" id="KW-0812">Transmembrane</keyword>
<name>A0ABU2HA64_9ACTN</name>